<feature type="domain" description="DUF2786" evidence="2">
    <location>
        <begin position="169"/>
        <end position="208"/>
    </location>
</feature>
<comment type="caution">
    <text evidence="4">The sequence shown here is derived from an EMBL/GenBank/DDBJ whole genome shotgun (WGS) entry which is preliminary data.</text>
</comment>
<feature type="region of interest" description="Disordered" evidence="1">
    <location>
        <begin position="355"/>
        <end position="383"/>
    </location>
</feature>
<feature type="domain" description="DUF7168" evidence="3">
    <location>
        <begin position="235"/>
        <end position="326"/>
    </location>
</feature>
<dbReference type="Pfam" id="PF23771">
    <property type="entry name" value="DUF7168"/>
    <property type="match status" value="1"/>
</dbReference>
<evidence type="ECO:0000259" key="2">
    <source>
        <dbReference type="Pfam" id="PF10979"/>
    </source>
</evidence>
<evidence type="ECO:0000259" key="3">
    <source>
        <dbReference type="Pfam" id="PF23771"/>
    </source>
</evidence>
<keyword evidence="5" id="KW-1185">Reference proteome</keyword>
<name>A0AAE3VZU1_9ACTN</name>
<feature type="compositionally biased region" description="Basic and acidic residues" evidence="1">
    <location>
        <begin position="355"/>
        <end position="377"/>
    </location>
</feature>
<evidence type="ECO:0000313" key="4">
    <source>
        <dbReference type="EMBL" id="MDQ0366224.1"/>
    </source>
</evidence>
<evidence type="ECO:0008006" key="6">
    <source>
        <dbReference type="Google" id="ProtNLM"/>
    </source>
</evidence>
<sequence>MTTTGTSAADRIRAILSGANGYETGLDELTVLPPAEVDPALSAALRQATERLFRAGWQPVELHRLVTRRSGPDAARLVADAAAAQLHRTPAADPRWTAQAAEIGAERWWPADDGYPSELGRRLRADRVTVLDLILSTLTVLRTLPPIEILMPPPGTFVPRRDPEKSDNRVLERVRALLAKAESTDYPAEAEAYTAKAQEMITRHSLDEALLTADHADVVPLARRIAVDAPYESEKAALLHAVARANRCHAVWTPDLGFATVFGFDADIDAVDLLHASLLIQAQRAMSRTEPPGGKAGKSRLKTFRASFLVAFASRIGERLTRAARAALPSGDDLLPVLRSRDLQVHETMTRAFPHTERARGTRVDSDEGWREGRAAADRATLS</sequence>
<accession>A0AAE3VZU1</accession>
<proteinExistence type="predicted"/>
<dbReference type="AlphaFoldDB" id="A0AAE3VZU1"/>
<evidence type="ECO:0000313" key="5">
    <source>
        <dbReference type="Proteomes" id="UP001240236"/>
    </source>
</evidence>
<dbReference type="RefSeq" id="WP_307239402.1">
    <property type="nucleotide sequence ID" value="NZ_JAUSUZ010000001.1"/>
</dbReference>
<dbReference type="Proteomes" id="UP001240236">
    <property type="component" value="Unassembled WGS sequence"/>
</dbReference>
<dbReference type="InterPro" id="IPR055592">
    <property type="entry name" value="DUF7168"/>
</dbReference>
<dbReference type="Pfam" id="PF10979">
    <property type="entry name" value="DUF2786"/>
    <property type="match status" value="1"/>
</dbReference>
<dbReference type="InterPro" id="IPR024498">
    <property type="entry name" value="DUF2786"/>
</dbReference>
<dbReference type="EMBL" id="JAUSUZ010000001">
    <property type="protein sequence ID" value="MDQ0366224.1"/>
    <property type="molecule type" value="Genomic_DNA"/>
</dbReference>
<reference evidence="4 5" key="1">
    <citation type="submission" date="2023-07" db="EMBL/GenBank/DDBJ databases">
        <title>Sequencing the genomes of 1000 actinobacteria strains.</title>
        <authorList>
            <person name="Klenk H.-P."/>
        </authorList>
    </citation>
    <scope>NUCLEOTIDE SEQUENCE [LARGE SCALE GENOMIC DNA]</scope>
    <source>
        <strain evidence="4 5">DSM 44709</strain>
    </source>
</reference>
<evidence type="ECO:0000256" key="1">
    <source>
        <dbReference type="SAM" id="MobiDB-lite"/>
    </source>
</evidence>
<protein>
    <recommendedName>
        <fullName evidence="6">DUF2786 domain-containing protein</fullName>
    </recommendedName>
</protein>
<organism evidence="4 5">
    <name type="scientific">Catenuloplanes indicus</name>
    <dbReference type="NCBI Taxonomy" id="137267"/>
    <lineage>
        <taxon>Bacteria</taxon>
        <taxon>Bacillati</taxon>
        <taxon>Actinomycetota</taxon>
        <taxon>Actinomycetes</taxon>
        <taxon>Micromonosporales</taxon>
        <taxon>Micromonosporaceae</taxon>
        <taxon>Catenuloplanes</taxon>
    </lineage>
</organism>
<gene>
    <name evidence="4" type="ORF">J2S42_002893</name>
</gene>